<organism evidence="10 11">
    <name type="scientific">Candidatus Flavonifractor merdigallinarum</name>
    <dbReference type="NCBI Taxonomy" id="2838589"/>
    <lineage>
        <taxon>Bacteria</taxon>
        <taxon>Bacillati</taxon>
        <taxon>Bacillota</taxon>
        <taxon>Clostridia</taxon>
        <taxon>Eubacteriales</taxon>
        <taxon>Oscillospiraceae</taxon>
        <taxon>Flavonifractor</taxon>
    </lineage>
</organism>
<evidence type="ECO:0000256" key="2">
    <source>
        <dbReference type="ARBA" id="ARBA00005058"/>
    </source>
</evidence>
<evidence type="ECO:0000256" key="8">
    <source>
        <dbReference type="PIRSR" id="PIRSR000477-2"/>
    </source>
</evidence>
<evidence type="ECO:0000256" key="6">
    <source>
        <dbReference type="ARBA" id="ARBA00048556"/>
    </source>
</evidence>
<comment type="catalytic activity">
    <reaction evidence="6">
        <text>a purine 2'-deoxy-D-ribonucleoside + phosphate = a purine nucleobase + 2-deoxy-alpha-D-ribose 1-phosphate</text>
        <dbReference type="Rhea" id="RHEA:36431"/>
        <dbReference type="ChEBI" id="CHEBI:26386"/>
        <dbReference type="ChEBI" id="CHEBI:43474"/>
        <dbReference type="ChEBI" id="CHEBI:57259"/>
        <dbReference type="ChEBI" id="CHEBI:142361"/>
        <dbReference type="EC" id="2.4.2.1"/>
    </reaction>
</comment>
<dbReference type="InterPro" id="IPR011268">
    <property type="entry name" value="Purine_phosphorylase"/>
</dbReference>
<protein>
    <recommendedName>
        <fullName evidence="7">Purine nucleoside phosphorylase</fullName>
        <ecNumber evidence="7">2.4.2.1</ecNumber>
    </recommendedName>
    <alternativeName>
        <fullName evidence="7">Inosine-guanosine phosphorylase</fullName>
    </alternativeName>
</protein>
<evidence type="ECO:0000256" key="3">
    <source>
        <dbReference type="ARBA" id="ARBA00006751"/>
    </source>
</evidence>
<keyword evidence="4 7" id="KW-0328">Glycosyltransferase</keyword>
<dbReference type="InterPro" id="IPR035994">
    <property type="entry name" value="Nucleoside_phosphorylase_sf"/>
</dbReference>
<feature type="domain" description="Nucleoside phosphorylase" evidence="9">
    <location>
        <begin position="26"/>
        <end position="270"/>
    </location>
</feature>
<dbReference type="GO" id="GO:0005737">
    <property type="term" value="C:cytoplasm"/>
    <property type="evidence" value="ECO:0007669"/>
    <property type="project" value="TreeGrafter"/>
</dbReference>
<comment type="similarity">
    <text evidence="3 7">Belongs to the PNP/MTAP phosphorylase family.</text>
</comment>
<dbReference type="EMBL" id="DXDX01000086">
    <property type="protein sequence ID" value="HIY21206.1"/>
    <property type="molecule type" value="Genomic_DNA"/>
</dbReference>
<dbReference type="InterPro" id="IPR000845">
    <property type="entry name" value="Nucleoside_phosphorylase_d"/>
</dbReference>
<dbReference type="AlphaFoldDB" id="A0A9D1YB94"/>
<dbReference type="Pfam" id="PF01048">
    <property type="entry name" value="PNP_UDP_1"/>
    <property type="match status" value="1"/>
</dbReference>
<keyword evidence="5 7" id="KW-0808">Transferase</keyword>
<dbReference type="Gene3D" id="3.40.50.1580">
    <property type="entry name" value="Nucleoside phosphorylase domain"/>
    <property type="match status" value="1"/>
</dbReference>
<feature type="binding site" evidence="8">
    <location>
        <begin position="82"/>
        <end position="84"/>
    </location>
    <ligand>
        <name>phosphate</name>
        <dbReference type="ChEBI" id="CHEBI:43474"/>
    </ligand>
</feature>
<feature type="binding site" evidence="8">
    <location>
        <position position="114"/>
    </location>
    <ligand>
        <name>phosphate</name>
        <dbReference type="ChEBI" id="CHEBI:43474"/>
    </ligand>
</feature>
<evidence type="ECO:0000256" key="4">
    <source>
        <dbReference type="ARBA" id="ARBA00022676"/>
    </source>
</evidence>
<feature type="binding site" evidence="8">
    <location>
        <position position="236"/>
    </location>
    <ligand>
        <name>a purine D-ribonucleoside</name>
        <dbReference type="ChEBI" id="CHEBI:142355"/>
    </ligand>
</feature>
<dbReference type="PANTHER" id="PTHR11904">
    <property type="entry name" value="METHYLTHIOADENOSINE/PURINE NUCLEOSIDE PHOSPHORYLASE"/>
    <property type="match status" value="1"/>
</dbReference>
<dbReference type="NCBIfam" id="NF006054">
    <property type="entry name" value="PRK08202.1"/>
    <property type="match status" value="1"/>
</dbReference>
<comment type="caution">
    <text evidence="10">The sequence shown here is derived from an EMBL/GenBank/DDBJ whole genome shotgun (WGS) entry which is preliminary data.</text>
</comment>
<evidence type="ECO:0000256" key="5">
    <source>
        <dbReference type="ARBA" id="ARBA00022679"/>
    </source>
</evidence>
<accession>A0A9D1YB94</accession>
<dbReference type="PANTHER" id="PTHR11904:SF9">
    <property type="entry name" value="PURINE NUCLEOSIDE PHOSPHORYLASE-RELATED"/>
    <property type="match status" value="1"/>
</dbReference>
<dbReference type="CDD" id="cd09009">
    <property type="entry name" value="PNP-EcPNPII_like"/>
    <property type="match status" value="1"/>
</dbReference>
<dbReference type="GO" id="GO:0009116">
    <property type="term" value="P:nucleoside metabolic process"/>
    <property type="evidence" value="ECO:0007669"/>
    <property type="project" value="InterPro"/>
</dbReference>
<dbReference type="GO" id="GO:0004731">
    <property type="term" value="F:purine-nucleoside phosphorylase activity"/>
    <property type="evidence" value="ECO:0007669"/>
    <property type="project" value="UniProtKB-EC"/>
</dbReference>
<reference evidence="10" key="2">
    <citation type="submission" date="2021-04" db="EMBL/GenBank/DDBJ databases">
        <authorList>
            <person name="Gilroy R."/>
        </authorList>
    </citation>
    <scope>NUCLEOTIDE SEQUENCE</scope>
    <source>
        <strain evidence="10">ChiBcec16_6824</strain>
    </source>
</reference>
<name>A0A9D1YB94_9FIRM</name>
<dbReference type="InterPro" id="IPR011270">
    <property type="entry name" value="Pur_Nuc_Pase_Ino/Guo-sp"/>
</dbReference>
<feature type="binding site" evidence="8">
    <location>
        <position position="194"/>
    </location>
    <ligand>
        <name>a purine D-ribonucleoside</name>
        <dbReference type="ChEBI" id="CHEBI:142355"/>
    </ligand>
</feature>
<evidence type="ECO:0000256" key="7">
    <source>
        <dbReference type="PIRNR" id="PIRNR000477"/>
    </source>
</evidence>
<feature type="binding site" evidence="8">
    <location>
        <position position="62"/>
    </location>
    <ligand>
        <name>phosphate</name>
        <dbReference type="ChEBI" id="CHEBI:43474"/>
    </ligand>
</feature>
<dbReference type="SUPFAM" id="SSF53167">
    <property type="entry name" value="Purine and uridine phosphorylases"/>
    <property type="match status" value="1"/>
</dbReference>
<evidence type="ECO:0000256" key="1">
    <source>
        <dbReference type="ARBA" id="ARBA00002678"/>
    </source>
</evidence>
<feature type="binding site" evidence="8">
    <location>
        <position position="213"/>
    </location>
    <ligand>
        <name>phosphate</name>
        <dbReference type="ChEBI" id="CHEBI:43474"/>
    </ligand>
</feature>
<dbReference type="NCBIfam" id="TIGR01700">
    <property type="entry name" value="PNPH"/>
    <property type="match status" value="1"/>
</dbReference>
<comment type="pathway">
    <text evidence="2 7">Purine metabolism; purine nucleoside salvage.</text>
</comment>
<gene>
    <name evidence="10" type="ORF">H9841_04810</name>
</gene>
<reference evidence="10" key="1">
    <citation type="journal article" date="2021" name="PeerJ">
        <title>Extensive microbial diversity within the chicken gut microbiome revealed by metagenomics and culture.</title>
        <authorList>
            <person name="Gilroy R."/>
            <person name="Ravi A."/>
            <person name="Getino M."/>
            <person name="Pursley I."/>
            <person name="Horton D.L."/>
            <person name="Alikhan N.F."/>
            <person name="Baker D."/>
            <person name="Gharbi K."/>
            <person name="Hall N."/>
            <person name="Watson M."/>
            <person name="Adriaenssens E.M."/>
            <person name="Foster-Nyarko E."/>
            <person name="Jarju S."/>
            <person name="Secka A."/>
            <person name="Antonio M."/>
            <person name="Oren A."/>
            <person name="Chaudhuri R.R."/>
            <person name="La Ragione R."/>
            <person name="Hildebrand F."/>
            <person name="Pallen M.J."/>
        </authorList>
    </citation>
    <scope>NUCLEOTIDE SEQUENCE</scope>
    <source>
        <strain evidence="10">ChiBcec16_6824</strain>
    </source>
</reference>
<dbReference type="PIRSF" id="PIRSF000477">
    <property type="entry name" value="PurNPase"/>
    <property type="match status" value="1"/>
</dbReference>
<feature type="binding site" evidence="8">
    <location>
        <position position="31"/>
    </location>
    <ligand>
        <name>phosphate</name>
        <dbReference type="ChEBI" id="CHEBI:43474"/>
    </ligand>
</feature>
<dbReference type="EC" id="2.4.2.1" evidence="7"/>
<evidence type="ECO:0000313" key="10">
    <source>
        <dbReference type="EMBL" id="HIY21206.1"/>
    </source>
</evidence>
<sequence length="273" mass="29291">MALTYADFCRSAQYLTDRVPYTPDTAIILGSCLGPFAEEIENPIVIDYGDIPHFLRSTVESHAGKLIFGTVGGKKVVCMSGRFHSYEGYDFEDLVIPIRVLKLLGVQRAILTNASGAVNTAYHPGDIMVISDHIKLNGPSPLRGPNVEEFGPRFFDVSQMYTPELRELALECAKGSPLTFHEGVYMFFPGPQFETPAEIRAARILGADAVGMSTVTEALTAAHCGLPVLALAVITNMAAGVKPGPVTGEEVDDTAALIAGPFSAYLKRLVAAL</sequence>
<dbReference type="NCBIfam" id="TIGR01697">
    <property type="entry name" value="PNPH-PUNA-XAPA"/>
    <property type="match status" value="1"/>
</dbReference>
<evidence type="ECO:0000313" key="11">
    <source>
        <dbReference type="Proteomes" id="UP000823868"/>
    </source>
</evidence>
<dbReference type="Proteomes" id="UP000823868">
    <property type="component" value="Unassembled WGS sequence"/>
</dbReference>
<evidence type="ECO:0000259" key="9">
    <source>
        <dbReference type="Pfam" id="PF01048"/>
    </source>
</evidence>
<comment type="function">
    <text evidence="1">The purine nucleoside phosphorylases catalyze the phosphorolytic breakdown of the N-glycosidic bond in the beta-(deoxy)ribonucleoside molecules, with the formation of the corresponding free purine bases and pentose-1-phosphate. Cleaves guanosine, inosine, 2'-deoxyguanosine and 2'-deoxyinosine.</text>
</comment>
<proteinExistence type="inferred from homology"/>